<feature type="domain" description="Vitellogenin" evidence="7">
    <location>
        <begin position="48"/>
        <end position="565"/>
    </location>
</feature>
<keyword evidence="4" id="KW-0325">Glycoprotein</keyword>
<dbReference type="PROSITE" id="PS51211">
    <property type="entry name" value="VITELLOGENIN"/>
    <property type="match status" value="1"/>
</dbReference>
<organism evidence="8 9">
    <name type="scientific">Candidula unifasciata</name>
    <dbReference type="NCBI Taxonomy" id="100452"/>
    <lineage>
        <taxon>Eukaryota</taxon>
        <taxon>Metazoa</taxon>
        <taxon>Spiralia</taxon>
        <taxon>Lophotrochozoa</taxon>
        <taxon>Mollusca</taxon>
        <taxon>Gastropoda</taxon>
        <taxon>Heterobranchia</taxon>
        <taxon>Euthyneura</taxon>
        <taxon>Panpulmonata</taxon>
        <taxon>Eupulmonata</taxon>
        <taxon>Stylommatophora</taxon>
        <taxon>Helicina</taxon>
        <taxon>Helicoidea</taxon>
        <taxon>Geomitridae</taxon>
        <taxon>Candidula</taxon>
    </lineage>
</organism>
<dbReference type="EMBL" id="CAJHNH020007791">
    <property type="protein sequence ID" value="CAG5134992.1"/>
    <property type="molecule type" value="Genomic_DNA"/>
</dbReference>
<comment type="caution">
    <text evidence="8">The sequence shown here is derived from an EMBL/GenBank/DDBJ whole genome shotgun (WGS) entry which is preliminary data.</text>
</comment>
<evidence type="ECO:0000256" key="3">
    <source>
        <dbReference type="ARBA" id="ARBA00023157"/>
    </source>
</evidence>
<name>A0A8S4A3X9_9EUPU</name>
<evidence type="ECO:0000313" key="8">
    <source>
        <dbReference type="EMBL" id="CAG5134992.1"/>
    </source>
</evidence>
<comment type="caution">
    <text evidence="5">Lacks conserved residue(s) required for the propagation of feature annotation.</text>
</comment>
<feature type="chain" id="PRO_5035841758" description="Vitellogenin domain-containing protein" evidence="6">
    <location>
        <begin position="18"/>
        <end position="565"/>
    </location>
</feature>
<gene>
    <name evidence="8" type="ORF">CUNI_LOCUS20550</name>
</gene>
<dbReference type="InterPro" id="IPR011030">
    <property type="entry name" value="Lipovitellin_superhlx_dom"/>
</dbReference>
<dbReference type="InterPro" id="IPR015816">
    <property type="entry name" value="Vitellinogen_b-sht_N"/>
</dbReference>
<reference evidence="8" key="1">
    <citation type="submission" date="2021-04" db="EMBL/GenBank/DDBJ databases">
        <authorList>
            <consortium name="Molecular Ecology Group"/>
        </authorList>
    </citation>
    <scope>NUCLEOTIDE SEQUENCE</scope>
</reference>
<dbReference type="Gene3D" id="1.25.10.20">
    <property type="entry name" value="Vitellinogen, superhelical"/>
    <property type="match status" value="1"/>
</dbReference>
<keyword evidence="1 6" id="KW-0732">Signal</keyword>
<dbReference type="InterPro" id="IPR015819">
    <property type="entry name" value="Lipid_transp_b-sht_shell"/>
</dbReference>
<dbReference type="InterPro" id="IPR001747">
    <property type="entry name" value="Vitellogenin_N"/>
</dbReference>
<keyword evidence="9" id="KW-1185">Reference proteome</keyword>
<feature type="signal peptide" evidence="6">
    <location>
        <begin position="1"/>
        <end position="17"/>
    </location>
</feature>
<dbReference type="PANTHER" id="PTHR23345:SF15">
    <property type="entry name" value="VITELLOGENIN 1-RELATED"/>
    <property type="match status" value="1"/>
</dbReference>
<evidence type="ECO:0000256" key="5">
    <source>
        <dbReference type="PROSITE-ProRule" id="PRU00557"/>
    </source>
</evidence>
<protein>
    <recommendedName>
        <fullName evidence="7">Vitellogenin domain-containing protein</fullName>
    </recommendedName>
</protein>
<evidence type="ECO:0000256" key="1">
    <source>
        <dbReference type="ARBA" id="ARBA00022729"/>
    </source>
</evidence>
<accession>A0A8S4A3X9</accession>
<dbReference type="PANTHER" id="PTHR23345">
    <property type="entry name" value="VITELLOGENIN-RELATED"/>
    <property type="match status" value="1"/>
</dbReference>
<dbReference type="SUPFAM" id="SSF48431">
    <property type="entry name" value="Lipovitellin-phosvitin complex, superhelical domain"/>
    <property type="match status" value="1"/>
</dbReference>
<proteinExistence type="predicted"/>
<dbReference type="SUPFAM" id="SSF56968">
    <property type="entry name" value="Lipovitellin-phosvitin complex, beta-sheet shell regions"/>
    <property type="match status" value="1"/>
</dbReference>
<dbReference type="OrthoDB" id="6484170at2759"/>
<dbReference type="Pfam" id="PF01347">
    <property type="entry name" value="Vitellogenin_N"/>
    <property type="match status" value="1"/>
</dbReference>
<dbReference type="AlphaFoldDB" id="A0A8S4A3X9"/>
<evidence type="ECO:0000313" key="9">
    <source>
        <dbReference type="Proteomes" id="UP000678393"/>
    </source>
</evidence>
<evidence type="ECO:0000259" key="7">
    <source>
        <dbReference type="PROSITE" id="PS51211"/>
    </source>
</evidence>
<evidence type="ECO:0000256" key="6">
    <source>
        <dbReference type="SAM" id="SignalP"/>
    </source>
</evidence>
<dbReference type="SMART" id="SM00638">
    <property type="entry name" value="LPD_N"/>
    <property type="match status" value="1"/>
</dbReference>
<evidence type="ECO:0000256" key="2">
    <source>
        <dbReference type="ARBA" id="ARBA00022761"/>
    </source>
</evidence>
<keyword evidence="2" id="KW-0758">Storage protein</keyword>
<dbReference type="GO" id="GO:0005319">
    <property type="term" value="F:lipid transporter activity"/>
    <property type="evidence" value="ECO:0007669"/>
    <property type="project" value="InterPro"/>
</dbReference>
<dbReference type="Proteomes" id="UP000678393">
    <property type="component" value="Unassembled WGS sequence"/>
</dbReference>
<sequence length="565" mass="62084">MKTTCLVSLALLAVANAVPASVNRQDSYDNGFDSCAVTCKGEGKKFSYTPATTYIYDYTVDTETSMAGASEESAKLSIQARAEIQSLDGCDFALLLKDVRVSHTDAYTSGLRPADREEEVQRALEGSNLHFSFDDGLISSICPESEESTWALNFKRGLLTAFQNSMENLDKDHKVSEVDVSGKCEAEFTVAPTVWGWKKETKVTKTKNLLACSQRDGYQSMYQTVPYTIASEIQSLPILKGTHKCDYVIGASKILESASCEETHLYVPFSNSESGGKTRVQQKLLLKSQRQGVDAVIGPVKLRYDLIFDHDDIKDQLHNGPEALEQKLKEICDQTHDDIRPETPRLFSELVQIIKILNKPDLERAHKLVKNKMICPKNGRTLKFFLDALPAAETAGAVSLMTTLVTGQQVEGALAKAWLASLPLIQGPTSSMIEDGLKLLQDPSSTDALLPVTALVNRYCQRVSSCDSDYYVSQILSLLTSRIPDYCSIDDKNLKSVLVTLRAMGNLGHSALTSSIDKCLSSTSAPLDIKVAAADAYRRVPCDTSLNQRDGVLWTVLQDTTQDQS</sequence>
<dbReference type="Gene3D" id="2.30.230.10">
    <property type="entry name" value="Lipovitellin, beta-sheet shell regions, chain A"/>
    <property type="match status" value="1"/>
</dbReference>
<dbReference type="InterPro" id="IPR050733">
    <property type="entry name" value="Vitellogenin/Apolipophorin"/>
</dbReference>
<evidence type="ECO:0000256" key="4">
    <source>
        <dbReference type="ARBA" id="ARBA00023180"/>
    </source>
</evidence>
<keyword evidence="3" id="KW-1015">Disulfide bond</keyword>